<dbReference type="Gene3D" id="3.20.20.70">
    <property type="entry name" value="Aldolase class I"/>
    <property type="match status" value="1"/>
</dbReference>
<keyword evidence="4 8" id="KW-0210">Decarboxylase</keyword>
<dbReference type="CDD" id="cd00331">
    <property type="entry name" value="IGPS"/>
    <property type="match status" value="1"/>
</dbReference>
<dbReference type="SUPFAM" id="SSF51366">
    <property type="entry name" value="Ribulose-phoshate binding barrel"/>
    <property type="match status" value="1"/>
</dbReference>
<evidence type="ECO:0000256" key="7">
    <source>
        <dbReference type="ARBA" id="ARBA00023239"/>
    </source>
</evidence>
<dbReference type="PANTHER" id="PTHR22854">
    <property type="entry name" value="TRYPTOPHAN BIOSYNTHESIS PROTEIN"/>
    <property type="match status" value="1"/>
</dbReference>
<evidence type="ECO:0000313" key="11">
    <source>
        <dbReference type="Proteomes" id="UP000198984"/>
    </source>
</evidence>
<evidence type="ECO:0000313" key="10">
    <source>
        <dbReference type="EMBL" id="SEM23194.1"/>
    </source>
</evidence>
<proteinExistence type="inferred from homology"/>
<dbReference type="NCBIfam" id="NF001377">
    <property type="entry name" value="PRK00278.2-4"/>
    <property type="match status" value="1"/>
</dbReference>
<keyword evidence="3 8" id="KW-0028">Amino-acid biosynthesis</keyword>
<comment type="similarity">
    <text evidence="8">Belongs to the TrpC family.</text>
</comment>
<accession>A0A1H7WPA9</accession>
<evidence type="ECO:0000259" key="9">
    <source>
        <dbReference type="Pfam" id="PF00218"/>
    </source>
</evidence>
<dbReference type="InterPro" id="IPR013785">
    <property type="entry name" value="Aldolase_TIM"/>
</dbReference>
<evidence type="ECO:0000256" key="5">
    <source>
        <dbReference type="ARBA" id="ARBA00022822"/>
    </source>
</evidence>
<sequence>MSDILAEIVAHKKIEVAARKQQRSAAELEQAPAFKRTPLSLRRFLQDPAKTGIIAEFKRRSPSKGLINGNVTVQDITTAYTRYGASGLSVLTDEKFFGGTADDLQQARAANNIPILRKDFMIDEYQIIEAKAIGADVILLIAECLTAAEVAQLATFANNLGLEVLLEVHSELQLEKVSEHVHLVGVNNRDLTTFKVDFNRSCELAPKIPAGKLKVAESGINDPAAIITLKQAGFEGFLIGEHFMRQEDPARAFEQFAAAIKSGENVKQ</sequence>
<evidence type="ECO:0000256" key="3">
    <source>
        <dbReference type="ARBA" id="ARBA00022605"/>
    </source>
</evidence>
<dbReference type="HAMAP" id="MF_00134_B">
    <property type="entry name" value="IGPS_B"/>
    <property type="match status" value="1"/>
</dbReference>
<gene>
    <name evidence="8" type="primary">trpC</name>
    <name evidence="10" type="ORF">SAMN04488505_103741</name>
</gene>
<keyword evidence="7 8" id="KW-0456">Lyase</keyword>
<keyword evidence="11" id="KW-1185">Reference proteome</keyword>
<comment type="pathway">
    <text evidence="2 8">Amino-acid biosynthesis; L-tryptophan biosynthesis; L-tryptophan from chorismate: step 4/5.</text>
</comment>
<dbReference type="Proteomes" id="UP000198984">
    <property type="component" value="Unassembled WGS sequence"/>
</dbReference>
<comment type="catalytic activity">
    <reaction evidence="1 8">
        <text>1-(2-carboxyphenylamino)-1-deoxy-D-ribulose 5-phosphate + H(+) = (1S,2R)-1-C-(indol-3-yl)glycerol 3-phosphate + CO2 + H2O</text>
        <dbReference type="Rhea" id="RHEA:23476"/>
        <dbReference type="ChEBI" id="CHEBI:15377"/>
        <dbReference type="ChEBI" id="CHEBI:15378"/>
        <dbReference type="ChEBI" id="CHEBI:16526"/>
        <dbReference type="ChEBI" id="CHEBI:58613"/>
        <dbReference type="ChEBI" id="CHEBI:58866"/>
        <dbReference type="EC" id="4.1.1.48"/>
    </reaction>
</comment>
<dbReference type="AlphaFoldDB" id="A0A1H7WPA9"/>
<keyword evidence="5 8" id="KW-0822">Tryptophan biosynthesis</keyword>
<dbReference type="InterPro" id="IPR001468">
    <property type="entry name" value="Indole-3-GlycerolPSynthase_CS"/>
</dbReference>
<evidence type="ECO:0000256" key="6">
    <source>
        <dbReference type="ARBA" id="ARBA00023141"/>
    </source>
</evidence>
<dbReference type="PROSITE" id="PS00614">
    <property type="entry name" value="IGPS"/>
    <property type="match status" value="1"/>
</dbReference>
<dbReference type="GO" id="GO:0000162">
    <property type="term" value="P:L-tryptophan biosynthetic process"/>
    <property type="evidence" value="ECO:0007669"/>
    <property type="project" value="UniProtKB-UniRule"/>
</dbReference>
<dbReference type="EMBL" id="FOBB01000003">
    <property type="protein sequence ID" value="SEM23194.1"/>
    <property type="molecule type" value="Genomic_DNA"/>
</dbReference>
<dbReference type="OrthoDB" id="9804217at2"/>
<organism evidence="10 11">
    <name type="scientific">Chitinophaga rupis</name>
    <dbReference type="NCBI Taxonomy" id="573321"/>
    <lineage>
        <taxon>Bacteria</taxon>
        <taxon>Pseudomonadati</taxon>
        <taxon>Bacteroidota</taxon>
        <taxon>Chitinophagia</taxon>
        <taxon>Chitinophagales</taxon>
        <taxon>Chitinophagaceae</taxon>
        <taxon>Chitinophaga</taxon>
    </lineage>
</organism>
<evidence type="ECO:0000256" key="4">
    <source>
        <dbReference type="ARBA" id="ARBA00022793"/>
    </source>
</evidence>
<protein>
    <recommendedName>
        <fullName evidence="8">Indole-3-glycerol phosphate synthase</fullName>
        <shortName evidence="8">IGPS</shortName>
        <ecNumber evidence="8">4.1.1.48</ecNumber>
    </recommendedName>
</protein>
<dbReference type="UniPathway" id="UPA00035">
    <property type="reaction ID" value="UER00043"/>
</dbReference>
<keyword evidence="6 8" id="KW-0057">Aromatic amino acid biosynthesis</keyword>
<dbReference type="FunFam" id="3.20.20.70:FF:000024">
    <property type="entry name" value="Indole-3-glycerol phosphate synthase"/>
    <property type="match status" value="1"/>
</dbReference>
<dbReference type="InterPro" id="IPR013798">
    <property type="entry name" value="Indole-3-glycerol_P_synth_dom"/>
</dbReference>
<dbReference type="Pfam" id="PF00218">
    <property type="entry name" value="IGPS"/>
    <property type="match status" value="1"/>
</dbReference>
<evidence type="ECO:0000256" key="1">
    <source>
        <dbReference type="ARBA" id="ARBA00001633"/>
    </source>
</evidence>
<dbReference type="GO" id="GO:0004425">
    <property type="term" value="F:indole-3-glycerol-phosphate synthase activity"/>
    <property type="evidence" value="ECO:0007669"/>
    <property type="project" value="UniProtKB-UniRule"/>
</dbReference>
<dbReference type="InterPro" id="IPR045186">
    <property type="entry name" value="Indole-3-glycerol_P_synth"/>
</dbReference>
<dbReference type="GO" id="GO:0004640">
    <property type="term" value="F:phosphoribosylanthranilate isomerase activity"/>
    <property type="evidence" value="ECO:0007669"/>
    <property type="project" value="TreeGrafter"/>
</dbReference>
<dbReference type="RefSeq" id="WP_089914096.1">
    <property type="nucleotide sequence ID" value="NZ_FOBB01000003.1"/>
</dbReference>
<dbReference type="STRING" id="573321.SAMN04488505_103741"/>
<feature type="domain" description="Indole-3-glycerol phosphate synthase" evidence="9">
    <location>
        <begin position="5"/>
        <end position="255"/>
    </location>
</feature>
<evidence type="ECO:0000256" key="8">
    <source>
        <dbReference type="HAMAP-Rule" id="MF_00134"/>
    </source>
</evidence>
<name>A0A1H7WPA9_9BACT</name>
<reference evidence="10 11" key="1">
    <citation type="submission" date="2016-10" db="EMBL/GenBank/DDBJ databases">
        <authorList>
            <person name="de Groot N.N."/>
        </authorList>
    </citation>
    <scope>NUCLEOTIDE SEQUENCE [LARGE SCALE GENOMIC DNA]</scope>
    <source>
        <strain evidence="10 11">DSM 21039</strain>
    </source>
</reference>
<dbReference type="EC" id="4.1.1.48" evidence="8"/>
<dbReference type="InterPro" id="IPR011060">
    <property type="entry name" value="RibuloseP-bd_barrel"/>
</dbReference>
<evidence type="ECO:0000256" key="2">
    <source>
        <dbReference type="ARBA" id="ARBA00004696"/>
    </source>
</evidence>
<dbReference type="PANTHER" id="PTHR22854:SF2">
    <property type="entry name" value="INDOLE-3-GLYCEROL-PHOSPHATE SYNTHASE"/>
    <property type="match status" value="1"/>
</dbReference>